<keyword evidence="1" id="KW-0812">Transmembrane</keyword>
<keyword evidence="1" id="KW-1133">Transmembrane helix</keyword>
<name>A0A5B7EPG8_PORTR</name>
<protein>
    <submittedName>
        <fullName evidence="2">Uncharacterized protein</fullName>
    </submittedName>
</protein>
<dbReference type="AlphaFoldDB" id="A0A5B7EPG8"/>
<evidence type="ECO:0000256" key="1">
    <source>
        <dbReference type="SAM" id="Phobius"/>
    </source>
</evidence>
<accession>A0A5B7EPG8</accession>
<organism evidence="2 3">
    <name type="scientific">Portunus trituberculatus</name>
    <name type="common">Swimming crab</name>
    <name type="synonym">Neptunus trituberculatus</name>
    <dbReference type="NCBI Taxonomy" id="210409"/>
    <lineage>
        <taxon>Eukaryota</taxon>
        <taxon>Metazoa</taxon>
        <taxon>Ecdysozoa</taxon>
        <taxon>Arthropoda</taxon>
        <taxon>Crustacea</taxon>
        <taxon>Multicrustacea</taxon>
        <taxon>Malacostraca</taxon>
        <taxon>Eumalacostraca</taxon>
        <taxon>Eucarida</taxon>
        <taxon>Decapoda</taxon>
        <taxon>Pleocyemata</taxon>
        <taxon>Brachyura</taxon>
        <taxon>Eubrachyura</taxon>
        <taxon>Portunoidea</taxon>
        <taxon>Portunidae</taxon>
        <taxon>Portuninae</taxon>
        <taxon>Portunus</taxon>
    </lineage>
</organism>
<dbReference type="EMBL" id="VSRR010003022">
    <property type="protein sequence ID" value="MPC34284.1"/>
    <property type="molecule type" value="Genomic_DNA"/>
</dbReference>
<sequence length="110" mass="11888">MAGYPVESRVLLLCSEALEATQDGSDESGIVTGMQLLEDLKPGPVVSVQHHGGLLALRGSWSRAATRDGDFWWGWLCGDAVVAHLVVGLFWMPLWRLELLLSPVEGSGQS</sequence>
<evidence type="ECO:0000313" key="2">
    <source>
        <dbReference type="EMBL" id="MPC34284.1"/>
    </source>
</evidence>
<gene>
    <name evidence="2" type="ORF">E2C01_027668</name>
</gene>
<dbReference type="Proteomes" id="UP000324222">
    <property type="component" value="Unassembled WGS sequence"/>
</dbReference>
<keyword evidence="3" id="KW-1185">Reference proteome</keyword>
<comment type="caution">
    <text evidence="2">The sequence shown here is derived from an EMBL/GenBank/DDBJ whole genome shotgun (WGS) entry which is preliminary data.</text>
</comment>
<proteinExistence type="predicted"/>
<feature type="transmembrane region" description="Helical" evidence="1">
    <location>
        <begin position="71"/>
        <end position="92"/>
    </location>
</feature>
<evidence type="ECO:0000313" key="3">
    <source>
        <dbReference type="Proteomes" id="UP000324222"/>
    </source>
</evidence>
<reference evidence="2 3" key="1">
    <citation type="submission" date="2019-05" db="EMBL/GenBank/DDBJ databases">
        <title>Another draft genome of Portunus trituberculatus and its Hox gene families provides insights of decapod evolution.</title>
        <authorList>
            <person name="Jeong J.-H."/>
            <person name="Song I."/>
            <person name="Kim S."/>
            <person name="Choi T."/>
            <person name="Kim D."/>
            <person name="Ryu S."/>
            <person name="Kim W."/>
        </authorList>
    </citation>
    <scope>NUCLEOTIDE SEQUENCE [LARGE SCALE GENOMIC DNA]</scope>
    <source>
        <tissue evidence="2">Muscle</tissue>
    </source>
</reference>
<keyword evidence="1" id="KW-0472">Membrane</keyword>